<name>A0A6H1TV62_9CYAN</name>
<evidence type="ECO:0000259" key="5">
    <source>
        <dbReference type="Pfam" id="PF13476"/>
    </source>
</evidence>
<dbReference type="InterPro" id="IPR027417">
    <property type="entry name" value="P-loop_NTPase"/>
</dbReference>
<feature type="coiled-coil region" evidence="4">
    <location>
        <begin position="266"/>
        <end position="317"/>
    </location>
</feature>
<dbReference type="PANTHER" id="PTHR32114">
    <property type="entry name" value="ABC TRANSPORTER ABCH.3"/>
    <property type="match status" value="1"/>
</dbReference>
<protein>
    <recommendedName>
        <fullName evidence="3">Nuclease SbcCD subunit C</fullName>
    </recommendedName>
</protein>
<evidence type="ECO:0000313" key="6">
    <source>
        <dbReference type="EMBL" id="QIZ70305.1"/>
    </source>
</evidence>
<evidence type="ECO:0000256" key="2">
    <source>
        <dbReference type="ARBA" id="ARBA00011322"/>
    </source>
</evidence>
<keyword evidence="7" id="KW-1185">Reference proteome</keyword>
<evidence type="ECO:0000313" key="7">
    <source>
        <dbReference type="Proteomes" id="UP000500857"/>
    </source>
</evidence>
<sequence length="689" mass="80133">MRLRSIELNNFRQFYGKTPEIKLANGSKNTTVIYGNNGSGKTTLLNAFTWVLYEKFSAAFAAPEQLVNKRAIAEVKPRQAIDCWVSLDFDHENKRYRVRRAFRAYKDEFGAIEQTDKEVFLQIAGDDGRWHYPDRQPEEIIGAILPGSLHQYFFFDGERIEQIVRLDKKSEIAEATKELLGIKILNRAIDHLKACINALEQELKDIGDPETQKLLKDKEKLSEERERLKQDYDLICQELDSQETVKKTLGDRLRQLDDGKQWQEKRQELEKRERETRHALIQARNNFKNAVATRGYMVFLNEAIAKFQTLVEDLRQKGELPTGIKRQFVEQLLARERCICGSELLAGTDSHERVCAWMDKAGIAEVEESAIRMSAQVEEIEKQIPQFWEEVDREQVKINQHRTEISRIETQLDDLKKKLRAFPNEDIQKLQQRLDETEASIRELTLQQGINQQKRENLKTEIEHLGDRIAKHQMLETKQTLAQRRIAATLDAMRRLSEVRSRIDRQFRLQLERRVQELFSQISFTPYLPKLSEKYELTLVENTAGIELPVAASTGENQILSLSFIGGIIDRVREWSKNRMLMGPDSSMFPIVMDSPFGSLDEIYRRQVANCIPKLANQLVVLVTKTQWRGEVEREMSDCIGKEYILVYYSPKADCEEDEIHLKSASYPLVRKSPNDFEYTEIIEVLSEN</sequence>
<dbReference type="AlphaFoldDB" id="A0A6H1TV62"/>
<dbReference type="KEGG" id="oxy:HCG48_06700"/>
<dbReference type="Gene3D" id="3.40.50.300">
    <property type="entry name" value="P-loop containing nucleotide triphosphate hydrolases"/>
    <property type="match status" value="2"/>
</dbReference>
<dbReference type="Pfam" id="PF13476">
    <property type="entry name" value="AAA_23"/>
    <property type="match status" value="1"/>
</dbReference>
<dbReference type="PANTHER" id="PTHR32114:SF2">
    <property type="entry name" value="ABC TRANSPORTER ABCH.3"/>
    <property type="match status" value="1"/>
</dbReference>
<keyword evidence="4" id="KW-0175">Coiled coil</keyword>
<dbReference type="RefSeq" id="WP_168568460.1">
    <property type="nucleotide sequence ID" value="NZ_CP051167.1"/>
</dbReference>
<comment type="similarity">
    <text evidence="1">Belongs to the SMC family. SbcC subfamily.</text>
</comment>
<organism evidence="6 7">
    <name type="scientific">Oxynema aestuarii AP17</name>
    <dbReference type="NCBI Taxonomy" id="2064643"/>
    <lineage>
        <taxon>Bacteria</taxon>
        <taxon>Bacillati</taxon>
        <taxon>Cyanobacteriota</taxon>
        <taxon>Cyanophyceae</taxon>
        <taxon>Oscillatoriophycideae</taxon>
        <taxon>Oscillatoriales</taxon>
        <taxon>Oscillatoriaceae</taxon>
        <taxon>Oxynema</taxon>
        <taxon>Oxynema aestuarii</taxon>
    </lineage>
</organism>
<dbReference type="GO" id="GO:0006302">
    <property type="term" value="P:double-strand break repair"/>
    <property type="evidence" value="ECO:0007669"/>
    <property type="project" value="InterPro"/>
</dbReference>
<dbReference type="InterPro" id="IPR038729">
    <property type="entry name" value="Rad50/SbcC_AAA"/>
</dbReference>
<gene>
    <name evidence="6" type="ORF">HCG48_06700</name>
</gene>
<evidence type="ECO:0000256" key="4">
    <source>
        <dbReference type="SAM" id="Coils"/>
    </source>
</evidence>
<evidence type="ECO:0000256" key="1">
    <source>
        <dbReference type="ARBA" id="ARBA00006930"/>
    </source>
</evidence>
<evidence type="ECO:0000256" key="3">
    <source>
        <dbReference type="ARBA" id="ARBA00013368"/>
    </source>
</evidence>
<feature type="domain" description="Rad50/SbcC-type AAA" evidence="5">
    <location>
        <begin position="5"/>
        <end position="229"/>
    </location>
</feature>
<feature type="coiled-coil region" evidence="4">
    <location>
        <begin position="363"/>
        <end position="475"/>
    </location>
</feature>
<feature type="coiled-coil region" evidence="4">
    <location>
        <begin position="182"/>
        <end position="238"/>
    </location>
</feature>
<accession>A0A6H1TV62</accession>
<reference evidence="6 7" key="1">
    <citation type="submission" date="2020-04" db="EMBL/GenBank/DDBJ databases">
        <authorList>
            <person name="Basu S."/>
            <person name="Maruthanayagam V."/>
            <person name="Chakraborty S."/>
            <person name="Pramanik A."/>
            <person name="Mukherjee J."/>
            <person name="Brink B."/>
        </authorList>
    </citation>
    <scope>NUCLEOTIDE SEQUENCE [LARGE SCALE GENOMIC DNA]</scope>
    <source>
        <strain evidence="6 7">AP17</strain>
    </source>
</reference>
<proteinExistence type="inferred from homology"/>
<dbReference type="Proteomes" id="UP000500857">
    <property type="component" value="Chromosome"/>
</dbReference>
<comment type="subunit">
    <text evidence="2">Heterodimer of SbcC and SbcD.</text>
</comment>
<dbReference type="SUPFAM" id="SSF52540">
    <property type="entry name" value="P-loop containing nucleoside triphosphate hydrolases"/>
    <property type="match status" value="2"/>
</dbReference>
<dbReference type="EMBL" id="CP051167">
    <property type="protein sequence ID" value="QIZ70305.1"/>
    <property type="molecule type" value="Genomic_DNA"/>
</dbReference>
<dbReference type="GO" id="GO:0016887">
    <property type="term" value="F:ATP hydrolysis activity"/>
    <property type="evidence" value="ECO:0007669"/>
    <property type="project" value="InterPro"/>
</dbReference>